<evidence type="ECO:0000313" key="2">
    <source>
        <dbReference type="Proteomes" id="UP001501752"/>
    </source>
</evidence>
<organism evidence="1 2">
    <name type="scientific">Kitasatospora terrestris</name>
    <dbReference type="NCBI Taxonomy" id="258051"/>
    <lineage>
        <taxon>Bacteria</taxon>
        <taxon>Bacillati</taxon>
        <taxon>Actinomycetota</taxon>
        <taxon>Actinomycetes</taxon>
        <taxon>Kitasatosporales</taxon>
        <taxon>Streptomycetaceae</taxon>
        <taxon>Kitasatospora</taxon>
    </lineage>
</organism>
<keyword evidence="2" id="KW-1185">Reference proteome</keyword>
<dbReference type="RefSeq" id="WP_345700168.1">
    <property type="nucleotide sequence ID" value="NZ_BAABIS010000001.1"/>
</dbReference>
<dbReference type="EMBL" id="BAABIS010000001">
    <property type="protein sequence ID" value="GAA4874062.1"/>
    <property type="molecule type" value="Genomic_DNA"/>
</dbReference>
<dbReference type="Proteomes" id="UP001501752">
    <property type="component" value="Unassembled WGS sequence"/>
</dbReference>
<proteinExistence type="predicted"/>
<reference evidence="2" key="1">
    <citation type="journal article" date="2019" name="Int. J. Syst. Evol. Microbiol.">
        <title>The Global Catalogue of Microorganisms (GCM) 10K type strain sequencing project: providing services to taxonomists for standard genome sequencing and annotation.</title>
        <authorList>
            <consortium name="The Broad Institute Genomics Platform"/>
            <consortium name="The Broad Institute Genome Sequencing Center for Infectious Disease"/>
            <person name="Wu L."/>
            <person name="Ma J."/>
        </authorList>
    </citation>
    <scope>NUCLEOTIDE SEQUENCE [LARGE SCALE GENOMIC DNA]</scope>
    <source>
        <strain evidence="2">JCM 13006</strain>
    </source>
</reference>
<evidence type="ECO:0000313" key="1">
    <source>
        <dbReference type="EMBL" id="GAA4874062.1"/>
    </source>
</evidence>
<sequence length="142" mass="15435">MEAHAGPAGLRSVQAEWDEERHRVRAELRADPNAPDAARMSFRSIGWVAFGASGEVSSINVHDIPVEVSDRLPRVDGDDVIGRGVVDTQWLWVPLGTGPTTRRCAGTADVELVVTAEGLARLTLRFLEPPAEDWPWPTAIGC</sequence>
<protein>
    <submittedName>
        <fullName evidence="1">Uncharacterized protein</fullName>
    </submittedName>
</protein>
<gene>
    <name evidence="1" type="ORF">GCM10023235_61630</name>
</gene>
<name>A0ABP9EAX3_9ACTN</name>
<comment type="caution">
    <text evidence="1">The sequence shown here is derived from an EMBL/GenBank/DDBJ whole genome shotgun (WGS) entry which is preliminary data.</text>
</comment>
<accession>A0ABP9EAX3</accession>